<evidence type="ECO:0000256" key="4">
    <source>
        <dbReference type="ARBA" id="ARBA00017858"/>
    </source>
</evidence>
<dbReference type="HAMAP" id="MF_00384">
    <property type="entry name" value="Homoser_kinase"/>
    <property type="match status" value="1"/>
</dbReference>
<comment type="similarity">
    <text evidence="2 13">Belongs to the GHMP kinase family. Homoserine kinase subfamily.</text>
</comment>
<evidence type="ECO:0000313" key="17">
    <source>
        <dbReference type="Proteomes" id="UP000198983"/>
    </source>
</evidence>
<dbReference type="InterPro" id="IPR014721">
    <property type="entry name" value="Ribsml_uS5_D2-typ_fold_subgr"/>
</dbReference>
<evidence type="ECO:0000256" key="6">
    <source>
        <dbReference type="ARBA" id="ARBA00022679"/>
    </source>
</evidence>
<dbReference type="AlphaFoldDB" id="A0A1H1YK71"/>
<feature type="domain" description="GHMP kinase N-terminal" evidence="14">
    <location>
        <begin position="67"/>
        <end position="151"/>
    </location>
</feature>
<dbReference type="Proteomes" id="UP000198983">
    <property type="component" value="Chromosome I"/>
</dbReference>
<keyword evidence="7 13" id="KW-0791">Threonine biosynthesis</keyword>
<evidence type="ECO:0000256" key="12">
    <source>
        <dbReference type="ARBA" id="ARBA00049954"/>
    </source>
</evidence>
<dbReference type="Gene3D" id="3.30.70.890">
    <property type="entry name" value="GHMP kinase, C-terminal domain"/>
    <property type="match status" value="1"/>
</dbReference>
<keyword evidence="13" id="KW-0963">Cytoplasm</keyword>
<dbReference type="InterPro" id="IPR036554">
    <property type="entry name" value="GHMP_kinase_C_sf"/>
</dbReference>
<dbReference type="PIRSF" id="PIRSF000676">
    <property type="entry name" value="Homoser_kin"/>
    <property type="match status" value="1"/>
</dbReference>
<dbReference type="GO" id="GO:0005524">
    <property type="term" value="F:ATP binding"/>
    <property type="evidence" value="ECO:0007669"/>
    <property type="project" value="UniProtKB-UniRule"/>
</dbReference>
<evidence type="ECO:0000256" key="13">
    <source>
        <dbReference type="HAMAP-Rule" id="MF_00384"/>
    </source>
</evidence>
<evidence type="ECO:0000256" key="2">
    <source>
        <dbReference type="ARBA" id="ARBA00007370"/>
    </source>
</evidence>
<dbReference type="STRING" id="117157.SAMN04489717_5536"/>
<keyword evidence="6 13" id="KW-0808">Transferase</keyword>
<evidence type="ECO:0000256" key="11">
    <source>
        <dbReference type="ARBA" id="ARBA00049375"/>
    </source>
</evidence>
<gene>
    <name evidence="13" type="primary">thrB</name>
    <name evidence="16" type="ORF">SAMN04489717_5536</name>
</gene>
<sequence length="341" mass="34397">MGAPTFVPGRVRVRVPATSANLGPGFDALGLALGLYDEVEVRLAPGGLSVTVRGEGAGDVPTDESHLVVRALRATLDRLGGQPPGLALTCTNRVPHGRGLGSSAAAIVAGVLAGRALVESGASGMDDTEALALATELEGHPDNVAACLRGGLTIAWMTDSNIRGGSGRTAGRAVRLEPARVQPVVFVPRTELSTRTARGLLPGVVPHADAAANAGRAALLVAALTGTPGTAGPPAGPVGASDVLGAPPAGEVDLALLLAATEDRLHQDYRAPAMPESAHLVADLRERGHPAVISGAGPTVLAFARPGGEEELRARAPEGWAVYVLPVDRAGGRVTWTAAGE</sequence>
<feature type="domain" description="GHMP kinase C-terminal" evidence="15">
    <location>
        <begin position="262"/>
        <end position="318"/>
    </location>
</feature>
<evidence type="ECO:0000256" key="9">
    <source>
        <dbReference type="ARBA" id="ARBA00022777"/>
    </source>
</evidence>
<dbReference type="GO" id="GO:0005737">
    <property type="term" value="C:cytoplasm"/>
    <property type="evidence" value="ECO:0007669"/>
    <property type="project" value="UniProtKB-SubCell"/>
</dbReference>
<comment type="subcellular location">
    <subcellularLocation>
        <location evidence="13">Cytoplasm</location>
    </subcellularLocation>
</comment>
<evidence type="ECO:0000256" key="5">
    <source>
        <dbReference type="ARBA" id="ARBA00022605"/>
    </source>
</evidence>
<evidence type="ECO:0000256" key="8">
    <source>
        <dbReference type="ARBA" id="ARBA00022741"/>
    </source>
</evidence>
<dbReference type="EMBL" id="LT629732">
    <property type="protein sequence ID" value="SDT21751.1"/>
    <property type="molecule type" value="Genomic_DNA"/>
</dbReference>
<dbReference type="SUPFAM" id="SSF54211">
    <property type="entry name" value="Ribosomal protein S5 domain 2-like"/>
    <property type="match status" value="1"/>
</dbReference>
<dbReference type="NCBIfam" id="TIGR00191">
    <property type="entry name" value="thrB"/>
    <property type="match status" value="1"/>
</dbReference>
<feature type="binding site" evidence="13">
    <location>
        <begin position="95"/>
        <end position="105"/>
    </location>
    <ligand>
        <name>ATP</name>
        <dbReference type="ChEBI" id="CHEBI:30616"/>
    </ligand>
</feature>
<dbReference type="UniPathway" id="UPA00050">
    <property type="reaction ID" value="UER00064"/>
</dbReference>
<evidence type="ECO:0000256" key="7">
    <source>
        <dbReference type="ARBA" id="ARBA00022697"/>
    </source>
</evidence>
<organism evidence="16 17">
    <name type="scientific">Actinopolymorpha singaporensis</name>
    <dbReference type="NCBI Taxonomy" id="117157"/>
    <lineage>
        <taxon>Bacteria</taxon>
        <taxon>Bacillati</taxon>
        <taxon>Actinomycetota</taxon>
        <taxon>Actinomycetes</taxon>
        <taxon>Propionibacteriales</taxon>
        <taxon>Actinopolymorphaceae</taxon>
        <taxon>Actinopolymorpha</taxon>
    </lineage>
</organism>
<dbReference type="RefSeq" id="WP_092656486.1">
    <property type="nucleotide sequence ID" value="NZ_LT629732.1"/>
</dbReference>
<evidence type="ECO:0000259" key="15">
    <source>
        <dbReference type="Pfam" id="PF08544"/>
    </source>
</evidence>
<dbReference type="InterPro" id="IPR013750">
    <property type="entry name" value="GHMP_kinase_C_dom"/>
</dbReference>
<dbReference type="InterPro" id="IPR006204">
    <property type="entry name" value="GHMP_kinase_N_dom"/>
</dbReference>
<dbReference type="SUPFAM" id="SSF55060">
    <property type="entry name" value="GHMP Kinase, C-terminal domain"/>
    <property type="match status" value="1"/>
</dbReference>
<keyword evidence="8 13" id="KW-0547">Nucleotide-binding</keyword>
<dbReference type="GO" id="GO:0009088">
    <property type="term" value="P:threonine biosynthetic process"/>
    <property type="evidence" value="ECO:0007669"/>
    <property type="project" value="UniProtKB-UniRule"/>
</dbReference>
<comment type="catalytic activity">
    <reaction evidence="11 13">
        <text>L-homoserine + ATP = O-phospho-L-homoserine + ADP + H(+)</text>
        <dbReference type="Rhea" id="RHEA:13985"/>
        <dbReference type="ChEBI" id="CHEBI:15378"/>
        <dbReference type="ChEBI" id="CHEBI:30616"/>
        <dbReference type="ChEBI" id="CHEBI:57476"/>
        <dbReference type="ChEBI" id="CHEBI:57590"/>
        <dbReference type="ChEBI" id="CHEBI:456216"/>
        <dbReference type="EC" id="2.7.1.39"/>
    </reaction>
</comment>
<comment type="pathway">
    <text evidence="1 13">Amino-acid biosynthesis; L-threonine biosynthesis; L-threonine from L-aspartate: step 4/5.</text>
</comment>
<keyword evidence="9 13" id="KW-0418">Kinase</keyword>
<dbReference type="Pfam" id="PF08544">
    <property type="entry name" value="GHMP_kinases_C"/>
    <property type="match status" value="1"/>
</dbReference>
<proteinExistence type="inferred from homology"/>
<protein>
    <recommendedName>
        <fullName evidence="4 13">Homoserine kinase</fullName>
        <shortName evidence="13">HK</shortName>
        <shortName evidence="13">HSK</shortName>
        <ecNumber evidence="3 13">2.7.1.39</ecNumber>
    </recommendedName>
</protein>
<evidence type="ECO:0000256" key="10">
    <source>
        <dbReference type="ARBA" id="ARBA00022840"/>
    </source>
</evidence>
<comment type="function">
    <text evidence="12 13">Catalyzes the ATP-dependent phosphorylation of L-homoserine to L-homoserine phosphate.</text>
</comment>
<keyword evidence="17" id="KW-1185">Reference proteome</keyword>
<dbReference type="Pfam" id="PF00288">
    <property type="entry name" value="GHMP_kinases_N"/>
    <property type="match status" value="1"/>
</dbReference>
<accession>A0A1H1YK71</accession>
<dbReference type="GO" id="GO:0004413">
    <property type="term" value="F:homoserine kinase activity"/>
    <property type="evidence" value="ECO:0007669"/>
    <property type="project" value="UniProtKB-UniRule"/>
</dbReference>
<dbReference type="PANTHER" id="PTHR20861:SF1">
    <property type="entry name" value="HOMOSERINE KINASE"/>
    <property type="match status" value="1"/>
</dbReference>
<dbReference type="EC" id="2.7.1.39" evidence="3 13"/>
<dbReference type="OrthoDB" id="9769912at2"/>
<dbReference type="InterPro" id="IPR006203">
    <property type="entry name" value="GHMP_knse_ATP-bd_CS"/>
</dbReference>
<reference evidence="16 17" key="1">
    <citation type="submission" date="2016-10" db="EMBL/GenBank/DDBJ databases">
        <authorList>
            <person name="de Groot N.N."/>
        </authorList>
    </citation>
    <scope>NUCLEOTIDE SEQUENCE [LARGE SCALE GENOMIC DNA]</scope>
    <source>
        <strain evidence="16 17">DSM 22024</strain>
    </source>
</reference>
<dbReference type="InterPro" id="IPR020568">
    <property type="entry name" value="Ribosomal_Su5_D2-typ_SF"/>
</dbReference>
<evidence type="ECO:0000259" key="14">
    <source>
        <dbReference type="Pfam" id="PF00288"/>
    </source>
</evidence>
<dbReference type="PROSITE" id="PS00627">
    <property type="entry name" value="GHMP_KINASES_ATP"/>
    <property type="match status" value="1"/>
</dbReference>
<evidence type="ECO:0000313" key="16">
    <source>
        <dbReference type="EMBL" id="SDT21751.1"/>
    </source>
</evidence>
<dbReference type="PRINTS" id="PR00958">
    <property type="entry name" value="HOMSERKINASE"/>
</dbReference>
<evidence type="ECO:0000256" key="1">
    <source>
        <dbReference type="ARBA" id="ARBA00005015"/>
    </source>
</evidence>
<keyword evidence="10 13" id="KW-0067">ATP-binding</keyword>
<name>A0A1H1YK71_9ACTN</name>
<evidence type="ECO:0000256" key="3">
    <source>
        <dbReference type="ARBA" id="ARBA00012078"/>
    </source>
</evidence>
<dbReference type="InterPro" id="IPR000870">
    <property type="entry name" value="Homoserine_kinase"/>
</dbReference>
<dbReference type="PANTHER" id="PTHR20861">
    <property type="entry name" value="HOMOSERINE/4-DIPHOSPHOCYTIDYL-2-C-METHYL-D-ERYTHRITOL KINASE"/>
    <property type="match status" value="1"/>
</dbReference>
<dbReference type="Gene3D" id="3.30.230.10">
    <property type="match status" value="1"/>
</dbReference>
<keyword evidence="5 13" id="KW-0028">Amino-acid biosynthesis</keyword>